<dbReference type="AlphaFoldDB" id="A0A917EZE5"/>
<organism evidence="1 2">
    <name type="scientific">Marmoricola endophyticus</name>
    <dbReference type="NCBI Taxonomy" id="2040280"/>
    <lineage>
        <taxon>Bacteria</taxon>
        <taxon>Bacillati</taxon>
        <taxon>Actinomycetota</taxon>
        <taxon>Actinomycetes</taxon>
        <taxon>Propionibacteriales</taxon>
        <taxon>Nocardioidaceae</taxon>
        <taxon>Marmoricola</taxon>
    </lineage>
</organism>
<protein>
    <submittedName>
        <fullName evidence="1">Uncharacterized protein</fullName>
    </submittedName>
</protein>
<reference evidence="1" key="2">
    <citation type="submission" date="2020-09" db="EMBL/GenBank/DDBJ databases">
        <authorList>
            <person name="Sun Q."/>
            <person name="Zhou Y."/>
        </authorList>
    </citation>
    <scope>NUCLEOTIDE SEQUENCE</scope>
    <source>
        <strain evidence="1">CGMCC 1.16067</strain>
    </source>
</reference>
<reference evidence="1" key="1">
    <citation type="journal article" date="2014" name="Int. J. Syst. Evol. Microbiol.">
        <title>Complete genome sequence of Corynebacterium casei LMG S-19264T (=DSM 44701T), isolated from a smear-ripened cheese.</title>
        <authorList>
            <consortium name="US DOE Joint Genome Institute (JGI-PGF)"/>
            <person name="Walter F."/>
            <person name="Albersmeier A."/>
            <person name="Kalinowski J."/>
            <person name="Ruckert C."/>
        </authorList>
    </citation>
    <scope>NUCLEOTIDE SEQUENCE</scope>
    <source>
        <strain evidence="1">CGMCC 1.16067</strain>
    </source>
</reference>
<sequence>MHATVLLANSALGDSTGVVHALGLGWSHTGTPLGQSAVVVFLELEPHEQHSAHQLRLELVDEDGNPITFGTNGVDGDPAPLTIEGKIDGLVRPGETACTSTSHAIAFTIAAGMPLSAGTRYEWRLDIDQSFLARRSFAVVDS</sequence>
<keyword evidence="2" id="KW-1185">Reference proteome</keyword>
<dbReference type="Proteomes" id="UP000649179">
    <property type="component" value="Unassembled WGS sequence"/>
</dbReference>
<accession>A0A917EZE5</accession>
<evidence type="ECO:0000313" key="1">
    <source>
        <dbReference type="EMBL" id="GGF34942.1"/>
    </source>
</evidence>
<name>A0A917EZE5_9ACTN</name>
<evidence type="ECO:0000313" key="2">
    <source>
        <dbReference type="Proteomes" id="UP000649179"/>
    </source>
</evidence>
<proteinExistence type="predicted"/>
<dbReference type="InterPro" id="IPR054221">
    <property type="entry name" value="DUF6941"/>
</dbReference>
<comment type="caution">
    <text evidence="1">The sequence shown here is derived from an EMBL/GenBank/DDBJ whole genome shotgun (WGS) entry which is preliminary data.</text>
</comment>
<dbReference type="EMBL" id="BMKQ01000001">
    <property type="protein sequence ID" value="GGF34942.1"/>
    <property type="molecule type" value="Genomic_DNA"/>
</dbReference>
<gene>
    <name evidence="1" type="ORF">GCM10011519_05490</name>
</gene>
<dbReference type="Pfam" id="PF22091">
    <property type="entry name" value="DUF6941"/>
    <property type="match status" value="1"/>
</dbReference>